<dbReference type="InterPro" id="IPR042100">
    <property type="entry name" value="Bug_dom1"/>
</dbReference>
<reference evidence="3 4" key="1">
    <citation type="submission" date="2024-06" db="EMBL/GenBank/DDBJ databases">
        <title>Sorghum-associated microbial communities from plants grown in Nebraska, USA.</title>
        <authorList>
            <person name="Schachtman D."/>
        </authorList>
    </citation>
    <scope>NUCLEOTIDE SEQUENCE [LARGE SCALE GENOMIC DNA]</scope>
    <source>
        <strain evidence="3 4">2709</strain>
    </source>
</reference>
<comment type="similarity">
    <text evidence="1">Belongs to the UPF0065 (bug) family.</text>
</comment>
<evidence type="ECO:0000256" key="1">
    <source>
        <dbReference type="ARBA" id="ARBA00006987"/>
    </source>
</evidence>
<evidence type="ECO:0000313" key="3">
    <source>
        <dbReference type="EMBL" id="MET4579823.1"/>
    </source>
</evidence>
<evidence type="ECO:0000313" key="4">
    <source>
        <dbReference type="Proteomes" id="UP001549320"/>
    </source>
</evidence>
<dbReference type="InterPro" id="IPR005064">
    <property type="entry name" value="BUG"/>
</dbReference>
<sequence length="321" mass="33806">MSRSVLGLLVAGFYAVAVTPAVAAWPEKPVRLIVPFAPGGSASSSARLTANKLSEVLGQQVIVENMGGANGSIGASAALRAPADGYTLFYSSAGIMTVNPSLYPNLSYAVKDFKPISLTSTFASLLYVKHDFPAKTIPELVAYAKANPGKVTYGSAGQGSSGHLWGEVLKAQSQTDVRHIPYKGTSPALTDVMGGQITFLVDAAVTGIQQVKAGKLRALAATSTSRIPVAADVPTFKEQGLSGFETLSWYGIFAPAGTPDAVVKTLQQAAARITSMPDYKEQFQSQGMSAVSSTPEELARQIQEEDSYWKKIIRGANIVIE</sequence>
<gene>
    <name evidence="3" type="ORF">ABIE13_004960</name>
</gene>
<evidence type="ECO:0000256" key="2">
    <source>
        <dbReference type="SAM" id="SignalP"/>
    </source>
</evidence>
<dbReference type="Gene3D" id="3.40.190.10">
    <property type="entry name" value="Periplasmic binding protein-like II"/>
    <property type="match status" value="1"/>
</dbReference>
<organism evidence="3 4">
    <name type="scientific">Ottowia thiooxydans</name>
    <dbReference type="NCBI Taxonomy" id="219182"/>
    <lineage>
        <taxon>Bacteria</taxon>
        <taxon>Pseudomonadati</taxon>
        <taxon>Pseudomonadota</taxon>
        <taxon>Betaproteobacteria</taxon>
        <taxon>Burkholderiales</taxon>
        <taxon>Comamonadaceae</taxon>
        <taxon>Ottowia</taxon>
    </lineage>
</organism>
<dbReference type="Pfam" id="PF03401">
    <property type="entry name" value="TctC"/>
    <property type="match status" value="1"/>
</dbReference>
<dbReference type="PANTHER" id="PTHR42928:SF5">
    <property type="entry name" value="BLR1237 PROTEIN"/>
    <property type="match status" value="1"/>
</dbReference>
<dbReference type="RefSeq" id="WP_354448289.1">
    <property type="nucleotide sequence ID" value="NZ_JBEPSH010000012.1"/>
</dbReference>
<keyword evidence="2" id="KW-0732">Signal</keyword>
<dbReference type="Gene3D" id="3.40.190.150">
    <property type="entry name" value="Bordetella uptake gene, domain 1"/>
    <property type="match status" value="1"/>
</dbReference>
<accession>A0ABV2QGY6</accession>
<keyword evidence="3" id="KW-0675">Receptor</keyword>
<dbReference type="Proteomes" id="UP001549320">
    <property type="component" value="Unassembled WGS sequence"/>
</dbReference>
<dbReference type="SUPFAM" id="SSF53850">
    <property type="entry name" value="Periplasmic binding protein-like II"/>
    <property type="match status" value="1"/>
</dbReference>
<protein>
    <submittedName>
        <fullName evidence="3">Tripartite-type tricarboxylate transporter receptor subunit TctC</fullName>
    </submittedName>
</protein>
<name>A0ABV2QGY6_9BURK</name>
<proteinExistence type="inferred from homology"/>
<feature type="signal peptide" evidence="2">
    <location>
        <begin position="1"/>
        <end position="23"/>
    </location>
</feature>
<feature type="chain" id="PRO_5046672574" evidence="2">
    <location>
        <begin position="24"/>
        <end position="321"/>
    </location>
</feature>
<comment type="caution">
    <text evidence="3">The sequence shown here is derived from an EMBL/GenBank/DDBJ whole genome shotgun (WGS) entry which is preliminary data.</text>
</comment>
<dbReference type="CDD" id="cd07012">
    <property type="entry name" value="PBP2_Bug_TTT"/>
    <property type="match status" value="1"/>
</dbReference>
<dbReference type="PANTHER" id="PTHR42928">
    <property type="entry name" value="TRICARBOXYLATE-BINDING PROTEIN"/>
    <property type="match status" value="1"/>
</dbReference>
<dbReference type="PIRSF" id="PIRSF017082">
    <property type="entry name" value="YflP"/>
    <property type="match status" value="1"/>
</dbReference>
<dbReference type="EMBL" id="JBEPSH010000012">
    <property type="protein sequence ID" value="MET4579823.1"/>
    <property type="molecule type" value="Genomic_DNA"/>
</dbReference>
<keyword evidence="4" id="KW-1185">Reference proteome</keyword>